<gene>
    <name evidence="2" type="ORF">SAMN02745220_01177</name>
</gene>
<dbReference type="NCBIfam" id="TIGR02532">
    <property type="entry name" value="IV_pilin_GFxxxE"/>
    <property type="match status" value="1"/>
</dbReference>
<keyword evidence="1" id="KW-0812">Transmembrane</keyword>
<keyword evidence="1" id="KW-0472">Membrane</keyword>
<dbReference type="AlphaFoldDB" id="A0A1M7Y227"/>
<keyword evidence="3" id="KW-1185">Reference proteome</keyword>
<reference evidence="2 3" key="1">
    <citation type="submission" date="2016-12" db="EMBL/GenBank/DDBJ databases">
        <authorList>
            <person name="Song W.-J."/>
            <person name="Kurnit D.M."/>
        </authorList>
    </citation>
    <scope>NUCLEOTIDE SEQUENCE [LARGE SCALE GENOMIC DNA]</scope>
    <source>
        <strain evidence="2 3">DSM 18488</strain>
    </source>
</reference>
<organism evidence="2 3">
    <name type="scientific">Desulfopila aestuarii DSM 18488</name>
    <dbReference type="NCBI Taxonomy" id="1121416"/>
    <lineage>
        <taxon>Bacteria</taxon>
        <taxon>Pseudomonadati</taxon>
        <taxon>Thermodesulfobacteriota</taxon>
        <taxon>Desulfobulbia</taxon>
        <taxon>Desulfobulbales</taxon>
        <taxon>Desulfocapsaceae</taxon>
        <taxon>Desulfopila</taxon>
    </lineage>
</organism>
<evidence type="ECO:0000313" key="2">
    <source>
        <dbReference type="EMBL" id="SHO45685.1"/>
    </source>
</evidence>
<dbReference type="RefSeq" id="WP_073612521.1">
    <property type="nucleotide sequence ID" value="NZ_FRFE01000004.1"/>
</dbReference>
<dbReference type="STRING" id="1121416.SAMN02745220_01177"/>
<evidence type="ECO:0000313" key="3">
    <source>
        <dbReference type="Proteomes" id="UP000184603"/>
    </source>
</evidence>
<protein>
    <submittedName>
        <fullName evidence="2">General secretion pathway protein I</fullName>
    </submittedName>
</protein>
<accession>A0A1M7Y227</accession>
<dbReference type="Pfam" id="PF07963">
    <property type="entry name" value="N_methyl"/>
    <property type="match status" value="1"/>
</dbReference>
<name>A0A1M7Y227_9BACT</name>
<dbReference type="InterPro" id="IPR012902">
    <property type="entry name" value="N_methyl_site"/>
</dbReference>
<keyword evidence="1" id="KW-1133">Transmembrane helix</keyword>
<proteinExistence type="predicted"/>
<dbReference type="Proteomes" id="UP000184603">
    <property type="component" value="Unassembled WGS sequence"/>
</dbReference>
<sequence length="128" mass="13780">MMKKHISSFNEKGFTLIEVLIAIIILAIGIIALAGMQGTSIKGNKHANSITTSSTWAADTVEQIFALDYDSLVTGNRTSSDGNNTIAWTVTSETPLPDTKSVLITVTNNNVAEYASVTISYIKAKYVH</sequence>
<dbReference type="OrthoDB" id="5419643at2"/>
<dbReference type="EMBL" id="FRFE01000004">
    <property type="protein sequence ID" value="SHO45685.1"/>
    <property type="molecule type" value="Genomic_DNA"/>
</dbReference>
<evidence type="ECO:0000256" key="1">
    <source>
        <dbReference type="SAM" id="Phobius"/>
    </source>
</evidence>
<feature type="transmembrane region" description="Helical" evidence="1">
    <location>
        <begin position="12"/>
        <end position="36"/>
    </location>
</feature>